<dbReference type="PANTHER" id="PTHR11709:SF2">
    <property type="entry name" value="MULTICOPPER OXIDASE LPR1"/>
    <property type="match status" value="1"/>
</dbReference>
<dbReference type="Gene3D" id="2.60.40.420">
    <property type="entry name" value="Cupredoxins - blue copper proteins"/>
    <property type="match status" value="3"/>
</dbReference>
<name>A0A238KF65_9RHOB</name>
<dbReference type="InterPro" id="IPR006311">
    <property type="entry name" value="TAT_signal"/>
</dbReference>
<keyword evidence="1" id="KW-0479">Metal-binding</keyword>
<dbReference type="Proteomes" id="UP000202922">
    <property type="component" value="Unassembled WGS sequence"/>
</dbReference>
<dbReference type="InterPro" id="IPR011706">
    <property type="entry name" value="Cu-oxidase_C"/>
</dbReference>
<dbReference type="PROSITE" id="PS00080">
    <property type="entry name" value="MULTICOPPER_OXIDASE2"/>
    <property type="match status" value="1"/>
</dbReference>
<gene>
    <name evidence="6" type="primary">mco</name>
    <name evidence="6" type="ORF">COL8621_01754</name>
</gene>
<evidence type="ECO:0000259" key="5">
    <source>
        <dbReference type="Pfam" id="PF07732"/>
    </source>
</evidence>
<dbReference type="EMBL" id="FXYE01000002">
    <property type="protein sequence ID" value="SMX41431.1"/>
    <property type="molecule type" value="Genomic_DNA"/>
</dbReference>
<protein>
    <submittedName>
        <fullName evidence="6">Multicopper oxidase mco</fullName>
        <ecNumber evidence="6">1.-.-.-</ecNumber>
    </submittedName>
</protein>
<dbReference type="SUPFAM" id="SSF49503">
    <property type="entry name" value="Cupredoxins"/>
    <property type="match status" value="3"/>
</dbReference>
<dbReference type="PANTHER" id="PTHR11709">
    <property type="entry name" value="MULTI-COPPER OXIDASE"/>
    <property type="match status" value="1"/>
</dbReference>
<keyword evidence="2 6" id="KW-0560">Oxidoreductase</keyword>
<evidence type="ECO:0000256" key="2">
    <source>
        <dbReference type="ARBA" id="ARBA00023002"/>
    </source>
</evidence>
<accession>A0A238KF65</accession>
<dbReference type="InterPro" id="IPR045087">
    <property type="entry name" value="Cu-oxidase_fam"/>
</dbReference>
<dbReference type="InterPro" id="IPR002355">
    <property type="entry name" value="Cu_oxidase_Cu_BS"/>
</dbReference>
<evidence type="ECO:0000313" key="7">
    <source>
        <dbReference type="Proteomes" id="UP000202922"/>
    </source>
</evidence>
<organism evidence="6 7">
    <name type="scientific">Actibacterium lipolyticum</name>
    <dbReference type="NCBI Taxonomy" id="1524263"/>
    <lineage>
        <taxon>Bacteria</taxon>
        <taxon>Pseudomonadati</taxon>
        <taxon>Pseudomonadota</taxon>
        <taxon>Alphaproteobacteria</taxon>
        <taxon>Rhodobacterales</taxon>
        <taxon>Roseobacteraceae</taxon>
        <taxon>Actibacterium</taxon>
    </lineage>
</organism>
<dbReference type="EC" id="1.-.-.-" evidence="6"/>
<evidence type="ECO:0000256" key="3">
    <source>
        <dbReference type="SAM" id="SignalP"/>
    </source>
</evidence>
<proteinExistence type="predicted"/>
<feature type="signal peptide" evidence="3">
    <location>
        <begin position="1"/>
        <end position="27"/>
    </location>
</feature>
<evidence type="ECO:0000259" key="4">
    <source>
        <dbReference type="Pfam" id="PF07731"/>
    </source>
</evidence>
<dbReference type="InterPro" id="IPR008972">
    <property type="entry name" value="Cupredoxin"/>
</dbReference>
<dbReference type="CDD" id="cd13861">
    <property type="entry name" value="CuRO_1_CumA_like"/>
    <property type="match status" value="1"/>
</dbReference>
<dbReference type="RefSeq" id="WP_093966994.1">
    <property type="nucleotide sequence ID" value="NZ_FXYE01000002.1"/>
</dbReference>
<dbReference type="PROSITE" id="PS51318">
    <property type="entry name" value="TAT"/>
    <property type="match status" value="1"/>
</dbReference>
<evidence type="ECO:0000256" key="1">
    <source>
        <dbReference type="ARBA" id="ARBA00022723"/>
    </source>
</evidence>
<sequence>MADFPMTRRAFCLGSVAGVALPTLAGAQSFPPLTARVTHAQIAPEGYDPTEVWSYNGGFPGPEIRLAQGARLQRTLVNELPAPTSIHWHGIRIDNAMDGVAGLTQSAVPTGESFAYDFALPDAGTYWYHAHTNSMEQVARGLYGALIVEEDSPPDVDRDEVLILDDWLLDPETAQLDLQFDHPMALSHGGRFGNLIGTNGRYADDLKARQSERLRLRIINAANARIFVLRLDGLTGWTVALDGMPLENPEPVEGELILAPAQRIDLIVDVTAAPGEQATLLRAGDDDAWYAQIIFDVTDAAPDPARDAPAPLPANPRMALPDLAKATQLEMRMEGGAMSGLRSARYQGQDMDFRALAQQGQFWALSGQSGMGDAPFARFSNGEHVRIKLANDTVFPHAMHLHGMHFRQIFADGTFGPMRDTILSIPNEPIEIGFIADNPGKWLLHCHMLAHAASGMTTWIEVA</sequence>
<keyword evidence="7" id="KW-1185">Reference proteome</keyword>
<keyword evidence="3" id="KW-0732">Signal</keyword>
<dbReference type="InterPro" id="IPR011707">
    <property type="entry name" value="Cu-oxidase-like_N"/>
</dbReference>
<dbReference type="GO" id="GO:0005507">
    <property type="term" value="F:copper ion binding"/>
    <property type="evidence" value="ECO:0007669"/>
    <property type="project" value="InterPro"/>
</dbReference>
<reference evidence="7" key="1">
    <citation type="submission" date="2017-05" db="EMBL/GenBank/DDBJ databases">
        <authorList>
            <person name="Rodrigo-Torres L."/>
            <person name="Arahal R. D."/>
            <person name="Lucena T."/>
        </authorList>
    </citation>
    <scope>NUCLEOTIDE SEQUENCE [LARGE SCALE GENOMIC DNA]</scope>
    <source>
        <strain evidence="7">CECT 8621</strain>
    </source>
</reference>
<feature type="chain" id="PRO_5012714793" evidence="3">
    <location>
        <begin position="28"/>
        <end position="463"/>
    </location>
</feature>
<dbReference type="Pfam" id="PF07732">
    <property type="entry name" value="Cu-oxidase_3"/>
    <property type="match status" value="1"/>
</dbReference>
<dbReference type="AlphaFoldDB" id="A0A238KF65"/>
<dbReference type="GO" id="GO:0016491">
    <property type="term" value="F:oxidoreductase activity"/>
    <property type="evidence" value="ECO:0007669"/>
    <property type="project" value="UniProtKB-KW"/>
</dbReference>
<evidence type="ECO:0000313" key="6">
    <source>
        <dbReference type="EMBL" id="SMX41431.1"/>
    </source>
</evidence>
<feature type="domain" description="Plastocyanin-like" evidence="5">
    <location>
        <begin position="37"/>
        <end position="151"/>
    </location>
</feature>
<feature type="domain" description="Plastocyanin-like" evidence="4">
    <location>
        <begin position="358"/>
        <end position="462"/>
    </location>
</feature>
<dbReference type="OrthoDB" id="9757546at2"/>
<dbReference type="Pfam" id="PF07731">
    <property type="entry name" value="Cu-oxidase_2"/>
    <property type="match status" value="1"/>
</dbReference>